<keyword evidence="3 7" id="KW-0269">Exonuclease</keyword>
<dbReference type="Proteomes" id="UP000054516">
    <property type="component" value="Unassembled WGS sequence"/>
</dbReference>
<dbReference type="OrthoDB" id="16516at2759"/>
<dbReference type="GO" id="GO:0000027">
    <property type="term" value="P:ribosomal large subunit assembly"/>
    <property type="evidence" value="ECO:0007669"/>
    <property type="project" value="TreeGrafter"/>
</dbReference>
<protein>
    <submittedName>
        <fullName evidence="7">Putative RNA exonuclease 3</fullName>
    </submittedName>
</protein>
<evidence type="ECO:0000259" key="6">
    <source>
        <dbReference type="PROSITE" id="PS00028"/>
    </source>
</evidence>
<gene>
    <name evidence="7" type="ORF">SAMD00023353_4800770</name>
</gene>
<dbReference type="InterPro" id="IPR013087">
    <property type="entry name" value="Znf_C2H2_type"/>
</dbReference>
<dbReference type="PANTHER" id="PTHR12801:SF114">
    <property type="entry name" value="EXONUCLEASE, PUTATIVE (AFU_ORTHOLOGUE AFUA_7G00870)-RELATED"/>
    <property type="match status" value="1"/>
</dbReference>
<evidence type="ECO:0000256" key="4">
    <source>
        <dbReference type="SAM" id="Coils"/>
    </source>
</evidence>
<keyword evidence="1" id="KW-0540">Nuclease</keyword>
<feature type="region of interest" description="Disordered" evidence="5">
    <location>
        <begin position="328"/>
        <end position="367"/>
    </location>
</feature>
<accession>A0A1W2TQA4</accession>
<dbReference type="EMBL" id="DF977493">
    <property type="protein sequence ID" value="GAP90611.2"/>
    <property type="molecule type" value="Genomic_DNA"/>
</dbReference>
<feature type="coiled-coil region" evidence="4">
    <location>
        <begin position="416"/>
        <end position="443"/>
    </location>
</feature>
<dbReference type="GO" id="GO:0006364">
    <property type="term" value="P:rRNA processing"/>
    <property type="evidence" value="ECO:0007669"/>
    <property type="project" value="TreeGrafter"/>
</dbReference>
<dbReference type="Gene3D" id="3.30.420.10">
    <property type="entry name" value="Ribonuclease H-like superfamily/Ribonuclease H"/>
    <property type="match status" value="1"/>
</dbReference>
<evidence type="ECO:0000313" key="8">
    <source>
        <dbReference type="Proteomes" id="UP000054516"/>
    </source>
</evidence>
<dbReference type="InterPro" id="IPR012337">
    <property type="entry name" value="RNaseH-like_sf"/>
</dbReference>
<sequence>MSAQPDSKERSYACSDCTAVYPTGWKRTKHAFATGHMRDRTCFQCRAVFNTVKALTCHKRLHQNHLVPEDSKTIPEETEHWFLEHFSTEYWREGQDVKTALKRRPNHGYRWASPAQSEELLVLLADEQLSEGQIIGGKYPTVFPQAKPPRQKTAAAATETRPLPLPVPSTKHAYAALVLDCEMVELADRTSDLVRISVIDFLSGSILLHKLVQPTGHVKDWRSRISGVDPALLRAASASRDPTTAATAVLAGWPEARERIFSLADANTIFVGHALANDLHVLHIAAHRVVDTMQMTASAAFGHVDGVGFPRTWGLRAACEELMAVRVQQRQQKHHQHRHQHRYQQKQQQQNAAPGGHRRRGLGAQPHDPLEDALAARELAVWCLTHPRQLAAWGRRARKAFEENRAARLEAERCAAARKRRRQEQEEGEMRSEEEQMRDWEMAMKWNEMARAAAEGEEV</sequence>
<feature type="domain" description="C2H2-type" evidence="6">
    <location>
        <begin position="42"/>
        <end position="62"/>
    </location>
</feature>
<dbReference type="SUPFAM" id="SSF53098">
    <property type="entry name" value="Ribonuclease H-like"/>
    <property type="match status" value="1"/>
</dbReference>
<proteinExistence type="predicted"/>
<name>A0A1W2TQA4_ROSNE</name>
<evidence type="ECO:0000256" key="5">
    <source>
        <dbReference type="SAM" id="MobiDB-lite"/>
    </source>
</evidence>
<dbReference type="GO" id="GO:0004527">
    <property type="term" value="F:exonuclease activity"/>
    <property type="evidence" value="ECO:0007669"/>
    <property type="project" value="UniProtKB-KW"/>
</dbReference>
<keyword evidence="8" id="KW-1185">Reference proteome</keyword>
<dbReference type="InterPro" id="IPR036397">
    <property type="entry name" value="RNaseH_sf"/>
</dbReference>
<dbReference type="InterPro" id="IPR013520">
    <property type="entry name" value="Ribonucl_H"/>
</dbReference>
<keyword evidence="2" id="KW-0378">Hydrolase</keyword>
<dbReference type="PROSITE" id="PS00028">
    <property type="entry name" value="ZINC_FINGER_C2H2_1"/>
    <property type="match status" value="2"/>
</dbReference>
<dbReference type="SMART" id="SM00479">
    <property type="entry name" value="EXOIII"/>
    <property type="match status" value="1"/>
</dbReference>
<dbReference type="InterPro" id="IPR047021">
    <property type="entry name" value="REXO1/3/4-like"/>
</dbReference>
<feature type="domain" description="C2H2-type" evidence="6">
    <location>
        <begin position="14"/>
        <end position="36"/>
    </location>
</feature>
<reference evidence="7" key="1">
    <citation type="submission" date="2016-03" db="EMBL/GenBank/DDBJ databases">
        <title>Draft genome sequence of Rosellinia necatrix.</title>
        <authorList>
            <person name="Kanematsu S."/>
        </authorList>
    </citation>
    <scope>NUCLEOTIDE SEQUENCE [LARGE SCALE GENOMIC DNA]</scope>
    <source>
        <strain evidence="7">W97</strain>
    </source>
</reference>
<evidence type="ECO:0000256" key="1">
    <source>
        <dbReference type="ARBA" id="ARBA00022722"/>
    </source>
</evidence>
<dbReference type="GO" id="GO:0005634">
    <property type="term" value="C:nucleus"/>
    <property type="evidence" value="ECO:0007669"/>
    <property type="project" value="TreeGrafter"/>
</dbReference>
<dbReference type="PANTHER" id="PTHR12801">
    <property type="entry name" value="RNA EXONUCLEASE REXO1 / RECO3 FAMILY MEMBER-RELATED"/>
    <property type="match status" value="1"/>
</dbReference>
<evidence type="ECO:0000256" key="3">
    <source>
        <dbReference type="ARBA" id="ARBA00022839"/>
    </source>
</evidence>
<organism evidence="7">
    <name type="scientific">Rosellinia necatrix</name>
    <name type="common">White root-rot fungus</name>
    <dbReference type="NCBI Taxonomy" id="77044"/>
    <lineage>
        <taxon>Eukaryota</taxon>
        <taxon>Fungi</taxon>
        <taxon>Dikarya</taxon>
        <taxon>Ascomycota</taxon>
        <taxon>Pezizomycotina</taxon>
        <taxon>Sordariomycetes</taxon>
        <taxon>Xylariomycetidae</taxon>
        <taxon>Xylariales</taxon>
        <taxon>Xylariaceae</taxon>
        <taxon>Rosellinia</taxon>
    </lineage>
</organism>
<dbReference type="STRING" id="77044.A0A1W2TQA4"/>
<evidence type="ECO:0000256" key="2">
    <source>
        <dbReference type="ARBA" id="ARBA00022801"/>
    </source>
</evidence>
<keyword evidence="4" id="KW-0175">Coiled coil</keyword>
<evidence type="ECO:0000313" key="7">
    <source>
        <dbReference type="EMBL" id="GAP90611.2"/>
    </source>
</evidence>
<feature type="compositionally biased region" description="Basic residues" evidence="5">
    <location>
        <begin position="331"/>
        <end position="344"/>
    </location>
</feature>
<dbReference type="GO" id="GO:0003676">
    <property type="term" value="F:nucleic acid binding"/>
    <property type="evidence" value="ECO:0007669"/>
    <property type="project" value="InterPro"/>
</dbReference>
<dbReference type="AlphaFoldDB" id="A0A1W2TQA4"/>